<dbReference type="EMBL" id="KN826952">
    <property type="protein sequence ID" value="KIK77512.1"/>
    <property type="molecule type" value="Genomic_DNA"/>
</dbReference>
<organism evidence="1 2">
    <name type="scientific">Paxillus rubicundulus Ve08.2h10</name>
    <dbReference type="NCBI Taxonomy" id="930991"/>
    <lineage>
        <taxon>Eukaryota</taxon>
        <taxon>Fungi</taxon>
        <taxon>Dikarya</taxon>
        <taxon>Basidiomycota</taxon>
        <taxon>Agaricomycotina</taxon>
        <taxon>Agaricomycetes</taxon>
        <taxon>Agaricomycetidae</taxon>
        <taxon>Boletales</taxon>
        <taxon>Paxilineae</taxon>
        <taxon>Paxillaceae</taxon>
        <taxon>Paxillus</taxon>
    </lineage>
</organism>
<gene>
    <name evidence="1" type="ORF">PAXRUDRAFT_166591</name>
</gene>
<evidence type="ECO:0000313" key="1">
    <source>
        <dbReference type="EMBL" id="KIK77512.1"/>
    </source>
</evidence>
<accession>A0A0D0C304</accession>
<proteinExistence type="predicted"/>
<reference evidence="2" key="2">
    <citation type="submission" date="2015-01" db="EMBL/GenBank/DDBJ databases">
        <title>Evolutionary Origins and Diversification of the Mycorrhizal Mutualists.</title>
        <authorList>
            <consortium name="DOE Joint Genome Institute"/>
            <consortium name="Mycorrhizal Genomics Consortium"/>
            <person name="Kohler A."/>
            <person name="Kuo A."/>
            <person name="Nagy L.G."/>
            <person name="Floudas D."/>
            <person name="Copeland A."/>
            <person name="Barry K.W."/>
            <person name="Cichocki N."/>
            <person name="Veneault-Fourrey C."/>
            <person name="LaButti K."/>
            <person name="Lindquist E.A."/>
            <person name="Lipzen A."/>
            <person name="Lundell T."/>
            <person name="Morin E."/>
            <person name="Murat C."/>
            <person name="Riley R."/>
            <person name="Ohm R."/>
            <person name="Sun H."/>
            <person name="Tunlid A."/>
            <person name="Henrissat B."/>
            <person name="Grigoriev I.V."/>
            <person name="Hibbett D.S."/>
            <person name="Martin F."/>
        </authorList>
    </citation>
    <scope>NUCLEOTIDE SEQUENCE [LARGE SCALE GENOMIC DNA]</scope>
    <source>
        <strain evidence="2">Ve08.2h10</strain>
    </source>
</reference>
<reference evidence="1 2" key="1">
    <citation type="submission" date="2014-04" db="EMBL/GenBank/DDBJ databases">
        <authorList>
            <consortium name="DOE Joint Genome Institute"/>
            <person name="Kuo A."/>
            <person name="Kohler A."/>
            <person name="Jargeat P."/>
            <person name="Nagy L.G."/>
            <person name="Floudas D."/>
            <person name="Copeland A."/>
            <person name="Barry K.W."/>
            <person name="Cichocki N."/>
            <person name="Veneault-Fourrey C."/>
            <person name="LaButti K."/>
            <person name="Lindquist E.A."/>
            <person name="Lipzen A."/>
            <person name="Lundell T."/>
            <person name="Morin E."/>
            <person name="Murat C."/>
            <person name="Sun H."/>
            <person name="Tunlid A."/>
            <person name="Henrissat B."/>
            <person name="Grigoriev I.V."/>
            <person name="Hibbett D.S."/>
            <person name="Martin F."/>
            <person name="Nordberg H.P."/>
            <person name="Cantor M.N."/>
            <person name="Hua S.X."/>
        </authorList>
    </citation>
    <scope>NUCLEOTIDE SEQUENCE [LARGE SCALE GENOMIC DNA]</scope>
    <source>
        <strain evidence="1 2">Ve08.2h10</strain>
    </source>
</reference>
<dbReference type="InParanoid" id="A0A0D0C304"/>
<dbReference type="Proteomes" id="UP000054538">
    <property type="component" value="Unassembled WGS sequence"/>
</dbReference>
<dbReference type="AlphaFoldDB" id="A0A0D0C304"/>
<protein>
    <submittedName>
        <fullName evidence="1">Uncharacterized protein</fullName>
    </submittedName>
</protein>
<name>A0A0D0C304_9AGAM</name>
<dbReference type="OrthoDB" id="3182376at2759"/>
<evidence type="ECO:0000313" key="2">
    <source>
        <dbReference type="Proteomes" id="UP000054538"/>
    </source>
</evidence>
<sequence>NPNACLQLFSDSTQSDNEEGCHKEQACHTKNTYYVQLTKAIFGQDNNPKLCAYSKTPPSLFNTIILIQHHLAL</sequence>
<keyword evidence="2" id="KW-1185">Reference proteome</keyword>
<feature type="non-terminal residue" evidence="1">
    <location>
        <position position="1"/>
    </location>
</feature>
<dbReference type="STRING" id="930991.A0A0D0C304"/>
<dbReference type="HOGENOM" id="CLU_2711657_0_0_1"/>